<evidence type="ECO:0000259" key="1">
    <source>
        <dbReference type="Pfam" id="PF13521"/>
    </source>
</evidence>
<protein>
    <submittedName>
        <fullName evidence="2">Predicted ATPase</fullName>
    </submittedName>
</protein>
<dbReference type="STRING" id="1114924.SAMN05216258_102195"/>
<dbReference type="Gene3D" id="3.40.50.300">
    <property type="entry name" value="P-loop containing nucleotide triphosphate hydrolases"/>
    <property type="match status" value="1"/>
</dbReference>
<accession>A0A1I3CT85</accession>
<organism evidence="2 3">
    <name type="scientific">Albimonas pacifica</name>
    <dbReference type="NCBI Taxonomy" id="1114924"/>
    <lineage>
        <taxon>Bacteria</taxon>
        <taxon>Pseudomonadati</taxon>
        <taxon>Pseudomonadota</taxon>
        <taxon>Alphaproteobacteria</taxon>
        <taxon>Rhodobacterales</taxon>
        <taxon>Paracoccaceae</taxon>
        <taxon>Albimonas</taxon>
    </lineage>
</organism>
<reference evidence="2 3" key="1">
    <citation type="submission" date="2016-10" db="EMBL/GenBank/DDBJ databases">
        <authorList>
            <person name="de Groot N.N."/>
        </authorList>
    </citation>
    <scope>NUCLEOTIDE SEQUENCE [LARGE SCALE GENOMIC DNA]</scope>
    <source>
        <strain evidence="2 3">CGMCC 1.11030</strain>
    </source>
</reference>
<evidence type="ECO:0000313" key="3">
    <source>
        <dbReference type="Proteomes" id="UP000199377"/>
    </source>
</evidence>
<evidence type="ECO:0000313" key="2">
    <source>
        <dbReference type="EMBL" id="SFH77643.1"/>
    </source>
</evidence>
<proteinExistence type="predicted"/>
<dbReference type="OrthoDB" id="5638848at2"/>
<keyword evidence="3" id="KW-1185">Reference proteome</keyword>
<dbReference type="Proteomes" id="UP000199377">
    <property type="component" value="Unassembled WGS sequence"/>
</dbReference>
<dbReference type="AlphaFoldDB" id="A0A1I3CT85"/>
<dbReference type="RefSeq" id="WP_092858065.1">
    <property type="nucleotide sequence ID" value="NZ_FOQH01000002.1"/>
</dbReference>
<feature type="domain" description="NadR/Ttd14 AAA" evidence="1">
    <location>
        <begin position="8"/>
        <end position="171"/>
    </location>
</feature>
<dbReference type="EMBL" id="FOQH01000002">
    <property type="protein sequence ID" value="SFH77643.1"/>
    <property type="molecule type" value="Genomic_DNA"/>
</dbReference>
<dbReference type="InterPro" id="IPR027417">
    <property type="entry name" value="P-loop_NTPase"/>
</dbReference>
<gene>
    <name evidence="2" type="ORF">SAMN05216258_102195</name>
</gene>
<dbReference type="Pfam" id="PF13521">
    <property type="entry name" value="AAA_28"/>
    <property type="match status" value="1"/>
</dbReference>
<sequence>MARGPRLFVISGCSGGGKSTLLAELAARGWAVAPEPGREVVREETEQGGDGLPWENLTRFAELCAARAAQDHEAALSRPSATLFDRSILDAVAALERAGLPVPPAMAAELAARRYDGPVFLAPPWPELHRPDAERRLDLPAAVAEHDHLETRYPAEGYRTEPLPRLPVAERADWLEARLGALEAAA</sequence>
<dbReference type="InterPro" id="IPR038727">
    <property type="entry name" value="NadR/Ttd14_AAA_dom"/>
</dbReference>
<name>A0A1I3CT85_9RHOB</name>
<dbReference type="SUPFAM" id="SSF52540">
    <property type="entry name" value="P-loop containing nucleoside triphosphate hydrolases"/>
    <property type="match status" value="1"/>
</dbReference>